<evidence type="ECO:0000313" key="5">
    <source>
        <dbReference type="EMBL" id="SVC68952.1"/>
    </source>
</evidence>
<dbReference type="EMBL" id="UINC01105193">
    <property type="protein sequence ID" value="SVC68952.1"/>
    <property type="molecule type" value="Genomic_DNA"/>
</dbReference>
<accession>A0A382PAH8</accession>
<sequence length="264" mass="27854">MTLAGKLRACKPVLGMQNFSGSAHMIEVLAVAGFDFVMIDTEHTAWGIEHAVNLIRAADSFDIAPLVRVFSPVEPQIAKALDCGAAGVMVPLVSTAEDANRAVKAAWYPPRGRRGMCPDTRGARYGMESWVGYARRLPEDVAVIPLIETIEGVDNIEAILSVDGIDSVCFGPGDYGAALGAAVSGFTDEIADKTMSALDKVAAATQASGASLITTPLSGLDDPGREINDLRDRGVNGVMYSIDTMVFHAAARRIVEAYAGANPK</sequence>
<keyword evidence="3" id="KW-0456">Lyase</keyword>
<dbReference type="InterPro" id="IPR015813">
    <property type="entry name" value="Pyrv/PenolPyrv_kinase-like_dom"/>
</dbReference>
<reference evidence="5" key="1">
    <citation type="submission" date="2018-05" db="EMBL/GenBank/DDBJ databases">
        <authorList>
            <person name="Lanie J.A."/>
            <person name="Ng W.-L."/>
            <person name="Kazmierczak K.M."/>
            <person name="Andrzejewski T.M."/>
            <person name="Davidsen T.M."/>
            <person name="Wayne K.J."/>
            <person name="Tettelin H."/>
            <person name="Glass J.I."/>
            <person name="Rusch D."/>
            <person name="Podicherti R."/>
            <person name="Tsui H.-C.T."/>
            <person name="Winkler M.E."/>
        </authorList>
    </citation>
    <scope>NUCLEOTIDE SEQUENCE</scope>
</reference>
<dbReference type="Pfam" id="PF03328">
    <property type="entry name" value="HpcH_HpaI"/>
    <property type="match status" value="1"/>
</dbReference>
<dbReference type="GO" id="GO:0016832">
    <property type="term" value="F:aldehyde-lyase activity"/>
    <property type="evidence" value="ECO:0007669"/>
    <property type="project" value="TreeGrafter"/>
</dbReference>
<gene>
    <name evidence="5" type="ORF">METZ01_LOCUS321806</name>
</gene>
<evidence type="ECO:0000256" key="3">
    <source>
        <dbReference type="ARBA" id="ARBA00023239"/>
    </source>
</evidence>
<protein>
    <recommendedName>
        <fullName evidence="4">HpcH/HpaI aldolase/citrate lyase domain-containing protein</fullName>
    </recommendedName>
</protein>
<dbReference type="SUPFAM" id="SSF51621">
    <property type="entry name" value="Phosphoenolpyruvate/pyruvate domain"/>
    <property type="match status" value="1"/>
</dbReference>
<comment type="similarity">
    <text evidence="1">Belongs to the HpcH/HpaI aldolase family.</text>
</comment>
<feature type="domain" description="HpcH/HpaI aldolase/citrate lyase" evidence="4">
    <location>
        <begin position="22"/>
        <end position="225"/>
    </location>
</feature>
<evidence type="ECO:0000256" key="2">
    <source>
        <dbReference type="ARBA" id="ARBA00022723"/>
    </source>
</evidence>
<dbReference type="GO" id="GO:0005737">
    <property type="term" value="C:cytoplasm"/>
    <property type="evidence" value="ECO:0007669"/>
    <property type="project" value="TreeGrafter"/>
</dbReference>
<dbReference type="InterPro" id="IPR040442">
    <property type="entry name" value="Pyrv_kinase-like_dom_sf"/>
</dbReference>
<dbReference type="InterPro" id="IPR050251">
    <property type="entry name" value="HpcH-HpaI_aldolase"/>
</dbReference>
<dbReference type="PANTHER" id="PTHR30502:SF0">
    <property type="entry name" value="PHOSPHOENOLPYRUVATE CARBOXYLASE FAMILY PROTEIN"/>
    <property type="match status" value="1"/>
</dbReference>
<dbReference type="GO" id="GO:0046872">
    <property type="term" value="F:metal ion binding"/>
    <property type="evidence" value="ECO:0007669"/>
    <property type="project" value="UniProtKB-KW"/>
</dbReference>
<organism evidence="5">
    <name type="scientific">marine metagenome</name>
    <dbReference type="NCBI Taxonomy" id="408172"/>
    <lineage>
        <taxon>unclassified sequences</taxon>
        <taxon>metagenomes</taxon>
        <taxon>ecological metagenomes</taxon>
    </lineage>
</organism>
<dbReference type="AlphaFoldDB" id="A0A382PAH8"/>
<name>A0A382PAH8_9ZZZZ</name>
<evidence type="ECO:0000259" key="4">
    <source>
        <dbReference type="Pfam" id="PF03328"/>
    </source>
</evidence>
<dbReference type="InterPro" id="IPR005000">
    <property type="entry name" value="Aldolase/citrate-lyase_domain"/>
</dbReference>
<dbReference type="Gene3D" id="3.20.20.60">
    <property type="entry name" value="Phosphoenolpyruvate-binding domains"/>
    <property type="match status" value="1"/>
</dbReference>
<keyword evidence="2" id="KW-0479">Metal-binding</keyword>
<proteinExistence type="inferred from homology"/>
<evidence type="ECO:0000256" key="1">
    <source>
        <dbReference type="ARBA" id="ARBA00005568"/>
    </source>
</evidence>
<dbReference type="PANTHER" id="PTHR30502">
    <property type="entry name" value="2-KETO-3-DEOXY-L-RHAMNONATE ALDOLASE"/>
    <property type="match status" value="1"/>
</dbReference>